<dbReference type="AlphaFoldDB" id="A0AB73IP53"/>
<gene>
    <name evidence="1" type="ORF">J2793_007280</name>
</gene>
<dbReference type="RefSeq" id="WP_392396338.1">
    <property type="nucleotide sequence ID" value="NZ_JAURTK010000032.1"/>
</dbReference>
<evidence type="ECO:0000313" key="1">
    <source>
        <dbReference type="EMBL" id="MDP9651805.1"/>
    </source>
</evidence>
<name>A0AB73IP53_9BURK</name>
<evidence type="ECO:0000313" key="2">
    <source>
        <dbReference type="Proteomes" id="UP001229486"/>
    </source>
</evidence>
<dbReference type="Proteomes" id="UP001229486">
    <property type="component" value="Unassembled WGS sequence"/>
</dbReference>
<dbReference type="EMBL" id="JAURTK010000032">
    <property type="protein sequence ID" value="MDP9651805.1"/>
    <property type="molecule type" value="Genomic_DNA"/>
</dbReference>
<proteinExistence type="predicted"/>
<sequence length="57" mass="5908">MTGPACIAAVDGLAAVPKLPAISCVEHVASSQASAMLQLTKMAVPRTWSDRDDLGRV</sequence>
<reference evidence="1" key="1">
    <citation type="submission" date="2023-07" db="EMBL/GenBank/DDBJ databases">
        <title>Sorghum-associated microbial communities from plants grown in Nebraska, USA.</title>
        <authorList>
            <person name="Schachtman D."/>
        </authorList>
    </citation>
    <scope>NUCLEOTIDE SEQUENCE</scope>
    <source>
        <strain evidence="1">DS1061</strain>
    </source>
</reference>
<accession>A0AB73IP53</accession>
<comment type="caution">
    <text evidence="1">The sequence shown here is derived from an EMBL/GenBank/DDBJ whole genome shotgun (WGS) entry which is preliminary data.</text>
</comment>
<protein>
    <submittedName>
        <fullName evidence="1">Uncharacterized protein</fullName>
    </submittedName>
</protein>
<organism evidence="1 2">
    <name type="scientific">Paraburkholderia caledonica</name>
    <dbReference type="NCBI Taxonomy" id="134536"/>
    <lineage>
        <taxon>Bacteria</taxon>
        <taxon>Pseudomonadati</taxon>
        <taxon>Pseudomonadota</taxon>
        <taxon>Betaproteobacteria</taxon>
        <taxon>Burkholderiales</taxon>
        <taxon>Burkholderiaceae</taxon>
        <taxon>Paraburkholderia</taxon>
    </lineage>
</organism>